<name>A0A5M6C9N7_9FLAO</name>
<gene>
    <name evidence="1" type="ORF">F0460_15610</name>
</gene>
<keyword evidence="2" id="KW-1185">Reference proteome</keyword>
<organism evidence="1 2">
    <name type="scientific">Paenimyroides baculatum</name>
    <dbReference type="NCBI Taxonomy" id="2608000"/>
    <lineage>
        <taxon>Bacteria</taxon>
        <taxon>Pseudomonadati</taxon>
        <taxon>Bacteroidota</taxon>
        <taxon>Flavobacteriia</taxon>
        <taxon>Flavobacteriales</taxon>
        <taxon>Flavobacteriaceae</taxon>
        <taxon>Paenimyroides</taxon>
    </lineage>
</organism>
<sequence length="190" mass="21299">MMGFKNLVLMLGGSLCAWMCGCGEDDDYVPSEPENMVSVLIVDDLTNNFEGGEVYHYNEHYPTYNLTVENVPPADVGYIKVHYTEGNQLIYHATQVFMGSGEIIVPNPIMPPQDFGRVLTEDFMALPNDAVELTNAPSPTGKAQEKWAQIQNLEVVRYALQNSNGKVHYFKQVFDSGVVENAKWIFIVKN</sequence>
<evidence type="ECO:0000313" key="1">
    <source>
        <dbReference type="EMBL" id="KAA5531661.1"/>
    </source>
</evidence>
<dbReference type="Proteomes" id="UP000325141">
    <property type="component" value="Unassembled WGS sequence"/>
</dbReference>
<dbReference type="EMBL" id="VWSG01000020">
    <property type="protein sequence ID" value="KAA5531661.1"/>
    <property type="molecule type" value="Genomic_DNA"/>
</dbReference>
<proteinExistence type="predicted"/>
<comment type="caution">
    <text evidence="1">The sequence shown here is derived from an EMBL/GenBank/DDBJ whole genome shotgun (WGS) entry which is preliminary data.</text>
</comment>
<protein>
    <submittedName>
        <fullName evidence="1">Uncharacterized protein</fullName>
    </submittedName>
</protein>
<dbReference type="RefSeq" id="WP_150014936.1">
    <property type="nucleotide sequence ID" value="NZ_VWSG01000020.1"/>
</dbReference>
<dbReference type="AlphaFoldDB" id="A0A5M6C9N7"/>
<accession>A0A5M6C9N7</accession>
<dbReference type="PROSITE" id="PS51257">
    <property type="entry name" value="PROKAR_LIPOPROTEIN"/>
    <property type="match status" value="1"/>
</dbReference>
<evidence type="ECO:0000313" key="2">
    <source>
        <dbReference type="Proteomes" id="UP000325141"/>
    </source>
</evidence>
<reference evidence="1 2" key="1">
    <citation type="submission" date="2019-09" db="EMBL/GenBank/DDBJ databases">
        <title>Genome sequence and assembly of Flavobacterium sp.</title>
        <authorList>
            <person name="Chhetri G."/>
        </authorList>
    </citation>
    <scope>NUCLEOTIDE SEQUENCE [LARGE SCALE GENOMIC DNA]</scope>
    <source>
        <strain evidence="1 2">SNL9</strain>
    </source>
</reference>